<accession>A0A549SV59</accession>
<dbReference type="CDD" id="cd04186">
    <property type="entry name" value="GT_2_like_c"/>
    <property type="match status" value="1"/>
</dbReference>
<evidence type="ECO:0000313" key="2">
    <source>
        <dbReference type="EMBL" id="TRL33511.1"/>
    </source>
</evidence>
<dbReference type="PANTHER" id="PTHR43179">
    <property type="entry name" value="RHAMNOSYLTRANSFERASE WBBL"/>
    <property type="match status" value="1"/>
</dbReference>
<dbReference type="Gene3D" id="3.90.550.10">
    <property type="entry name" value="Spore Coat Polysaccharide Biosynthesis Protein SpsA, Chain A"/>
    <property type="match status" value="1"/>
</dbReference>
<proteinExistence type="predicted"/>
<dbReference type="GO" id="GO:0016740">
    <property type="term" value="F:transferase activity"/>
    <property type="evidence" value="ECO:0007669"/>
    <property type="project" value="UniProtKB-KW"/>
</dbReference>
<dbReference type="SUPFAM" id="SSF53448">
    <property type="entry name" value="Nucleotide-diphospho-sugar transferases"/>
    <property type="match status" value="1"/>
</dbReference>
<dbReference type="InterPro" id="IPR001173">
    <property type="entry name" value="Glyco_trans_2-like"/>
</dbReference>
<name>A0A549SV59_9HYPH</name>
<dbReference type="Pfam" id="PF00535">
    <property type="entry name" value="Glycos_transf_2"/>
    <property type="match status" value="1"/>
</dbReference>
<dbReference type="AlphaFoldDB" id="A0A549SV59"/>
<gene>
    <name evidence="2" type="ORF">FNA46_22895</name>
</gene>
<keyword evidence="3" id="KW-1185">Reference proteome</keyword>
<evidence type="ECO:0000313" key="3">
    <source>
        <dbReference type="Proteomes" id="UP000316801"/>
    </source>
</evidence>
<dbReference type="PANTHER" id="PTHR43179:SF10">
    <property type="entry name" value="GLYCOSYL TRANSFERASE"/>
    <property type="match status" value="1"/>
</dbReference>
<organism evidence="2 3">
    <name type="scientific">Rhizobium straminoryzae</name>
    <dbReference type="NCBI Taxonomy" id="1387186"/>
    <lineage>
        <taxon>Bacteria</taxon>
        <taxon>Pseudomonadati</taxon>
        <taxon>Pseudomonadota</taxon>
        <taxon>Alphaproteobacteria</taxon>
        <taxon>Hyphomicrobiales</taxon>
        <taxon>Rhizobiaceae</taxon>
        <taxon>Rhizobium/Agrobacterium group</taxon>
        <taxon>Rhizobium</taxon>
    </lineage>
</organism>
<keyword evidence="2" id="KW-0808">Transferase</keyword>
<comment type="caution">
    <text evidence="2">The sequence shown here is derived from an EMBL/GenBank/DDBJ whole genome shotgun (WGS) entry which is preliminary data.</text>
</comment>
<dbReference type="InterPro" id="IPR029044">
    <property type="entry name" value="Nucleotide-diphossugar_trans"/>
</dbReference>
<reference evidence="2 3" key="1">
    <citation type="submission" date="2019-07" db="EMBL/GenBank/DDBJ databases">
        <title>Ln-dependent methylotrophs.</title>
        <authorList>
            <person name="Tani A."/>
        </authorList>
    </citation>
    <scope>NUCLEOTIDE SEQUENCE [LARGE SCALE GENOMIC DNA]</scope>
    <source>
        <strain evidence="2 3">SM12</strain>
    </source>
</reference>
<evidence type="ECO:0000259" key="1">
    <source>
        <dbReference type="Pfam" id="PF00535"/>
    </source>
</evidence>
<sequence>MVGSMTGTVERDTMAPPSLSVSIVTYRPDRTELERTLTSLALAASHLAGPVAITIIDNSSPSDLAPRIAQGFAGLPVSVIAGQGNVGYGRANNLVLDRLGRFHLVLNPDVEMAPDALAQALHFMEAHPDCGLLTPFAEGRDGQRQFLCKRYPALVDLALRGFAPAGLRRLFRRRLDHYQMADMSPDAVSWDPPIVSGCFMLFRSEVLRALKGFDPDYFLYFEDFDLSLRAGRMTRIAYVPQVRIVHGGGNAGAKGFWHIRQFARSALTFYRKFGWRIV</sequence>
<dbReference type="Proteomes" id="UP000316801">
    <property type="component" value="Unassembled WGS sequence"/>
</dbReference>
<feature type="domain" description="Glycosyltransferase 2-like" evidence="1">
    <location>
        <begin position="20"/>
        <end position="207"/>
    </location>
</feature>
<protein>
    <submittedName>
        <fullName evidence="2">Glycosyltransferase family 2 protein</fullName>
    </submittedName>
</protein>
<dbReference type="EMBL" id="VJMG01000078">
    <property type="protein sequence ID" value="TRL33511.1"/>
    <property type="molecule type" value="Genomic_DNA"/>
</dbReference>